<comment type="caution">
    <text evidence="1">The sequence shown here is derived from an EMBL/GenBank/DDBJ whole genome shotgun (WGS) entry which is preliminary data.</text>
</comment>
<dbReference type="InterPro" id="IPR010235">
    <property type="entry name" value="HepT"/>
</dbReference>
<dbReference type="NCBIfam" id="TIGR01987">
    <property type="entry name" value="HI0074"/>
    <property type="match status" value="1"/>
</dbReference>
<accession>A0A6N7J0H5</accession>
<sequence length="134" mass="15679">MAYRFEKRFNSFKKSLESLKTARDRDWTDDFVLSGTGAKFCITFELAWKTIKDVLIEYYGIDDFVTGSPKDTLRRAFKTDLIDDDSWLKMATLRNEIAHDYDLDLVEESMQAITGEYVSFFEKLVEKINAICEK</sequence>
<dbReference type="EMBL" id="VOGC01000007">
    <property type="protein sequence ID" value="MQN02117.1"/>
    <property type="molecule type" value="Genomic_DNA"/>
</dbReference>
<name>A0A6N7J0H5_9FIRM</name>
<reference evidence="1" key="1">
    <citation type="journal article" date="2020" name="Appl. Environ. Microbiol.">
        <title>Medium-Chain Fatty Acid Synthesis by 'Candidatus Weimeria bifida' gen. nov., sp. nov., and 'Candidatus Pseudoramibacter fermentans' sp. nov.</title>
        <authorList>
            <person name="Scarborough M.J."/>
            <person name="Myers K.S."/>
            <person name="Donohue T.J."/>
            <person name="Noguera D.R."/>
        </authorList>
    </citation>
    <scope>NUCLEOTIDE SEQUENCE</scope>
    <source>
        <strain evidence="1">LCO1.1</strain>
    </source>
</reference>
<dbReference type="Gene3D" id="1.20.120.330">
    <property type="entry name" value="Nucleotidyltransferases domain 2"/>
    <property type="match status" value="1"/>
</dbReference>
<evidence type="ECO:0000313" key="2">
    <source>
        <dbReference type="Proteomes" id="UP000460257"/>
    </source>
</evidence>
<gene>
    <name evidence="1" type="ORF">FRC54_09505</name>
</gene>
<dbReference type="Pfam" id="PF08780">
    <property type="entry name" value="NTase_sub_bind"/>
    <property type="match status" value="1"/>
</dbReference>
<organism evidence="1 2">
    <name type="scientific">Candidatus Weimeria bifida</name>
    <dbReference type="NCBI Taxonomy" id="2599074"/>
    <lineage>
        <taxon>Bacteria</taxon>
        <taxon>Bacillati</taxon>
        <taxon>Bacillota</taxon>
        <taxon>Clostridia</taxon>
        <taxon>Lachnospirales</taxon>
        <taxon>Lachnospiraceae</taxon>
        <taxon>Candidatus Weimeria</taxon>
    </lineage>
</organism>
<dbReference type="Proteomes" id="UP000460257">
    <property type="component" value="Unassembled WGS sequence"/>
</dbReference>
<keyword evidence="2" id="KW-1185">Reference proteome</keyword>
<dbReference type="SUPFAM" id="SSF81593">
    <property type="entry name" value="Nucleotidyltransferase substrate binding subunit/domain"/>
    <property type="match status" value="1"/>
</dbReference>
<proteinExistence type="predicted"/>
<protein>
    <submittedName>
        <fullName evidence="1">Antitoxin</fullName>
    </submittedName>
</protein>
<evidence type="ECO:0000313" key="1">
    <source>
        <dbReference type="EMBL" id="MQN02117.1"/>
    </source>
</evidence>
<dbReference type="AlphaFoldDB" id="A0A6N7J0H5"/>